<dbReference type="InterPro" id="IPR036737">
    <property type="entry name" value="OmpA-like_sf"/>
</dbReference>
<feature type="signal peptide" evidence="5">
    <location>
        <begin position="1"/>
        <end position="25"/>
    </location>
</feature>
<sequence length="232" mass="24427">MKLFNKTSAAAVFLSGSLLLTSCEAVQNSNNQQRGTAIGVAAGAVIGGILGNNLGKGKNAPLGAVLGGVVGGVAGNAIGRKMDKQAKQIKEILPGAEVERVNEGIKVTLHENMVNFAFNSSDLTNQAKTNLDKLGKVLKDNPETNINIYGYTDNVGSDAYNLKLSDRRASAVVDYLASLGIDRSRLIPKGMGEADPVDTNATAAGRAKNRRVEFAITANENMINEVKQEAVR</sequence>
<dbReference type="PANTHER" id="PTHR30329">
    <property type="entry name" value="STATOR ELEMENT OF FLAGELLAR MOTOR COMPLEX"/>
    <property type="match status" value="1"/>
</dbReference>
<dbReference type="InterPro" id="IPR050330">
    <property type="entry name" value="Bact_OuterMem_StrucFunc"/>
</dbReference>
<evidence type="ECO:0000256" key="4">
    <source>
        <dbReference type="PROSITE-ProRule" id="PRU00473"/>
    </source>
</evidence>
<dbReference type="Gene3D" id="3.30.1330.60">
    <property type="entry name" value="OmpA-like domain"/>
    <property type="match status" value="1"/>
</dbReference>
<name>A0A1G6YGX8_9FLAO</name>
<keyword evidence="5" id="KW-0732">Signal</keyword>
<feature type="domain" description="OmpA-like" evidence="6">
    <location>
        <begin position="103"/>
        <end position="220"/>
    </location>
</feature>
<evidence type="ECO:0000313" key="7">
    <source>
        <dbReference type="EMBL" id="SDD88796.1"/>
    </source>
</evidence>
<dbReference type="PROSITE" id="PS51123">
    <property type="entry name" value="OMPA_2"/>
    <property type="match status" value="1"/>
</dbReference>
<dbReference type="PRINTS" id="PR01021">
    <property type="entry name" value="OMPADOMAIN"/>
</dbReference>
<comment type="subcellular location">
    <subcellularLocation>
        <location evidence="1">Cell outer membrane</location>
    </subcellularLocation>
</comment>
<dbReference type="InterPro" id="IPR039567">
    <property type="entry name" value="Gly-zipper"/>
</dbReference>
<dbReference type="AlphaFoldDB" id="A0A1G6YGX8"/>
<dbReference type="PROSITE" id="PS51257">
    <property type="entry name" value="PROKAR_LIPOPROTEIN"/>
    <property type="match status" value="1"/>
</dbReference>
<dbReference type="InterPro" id="IPR006664">
    <property type="entry name" value="OMP_bac"/>
</dbReference>
<gene>
    <name evidence="7" type="ORF">SAMN05421544_101133</name>
</gene>
<dbReference type="OrthoDB" id="9782229at2"/>
<organism evidence="7 8">
    <name type="scientific">Riemerella columbipharyngis</name>
    <dbReference type="NCBI Taxonomy" id="1071918"/>
    <lineage>
        <taxon>Bacteria</taxon>
        <taxon>Pseudomonadati</taxon>
        <taxon>Bacteroidota</taxon>
        <taxon>Flavobacteriia</taxon>
        <taxon>Flavobacteriales</taxon>
        <taxon>Weeksellaceae</taxon>
        <taxon>Riemerella</taxon>
    </lineage>
</organism>
<evidence type="ECO:0000256" key="1">
    <source>
        <dbReference type="ARBA" id="ARBA00004442"/>
    </source>
</evidence>
<reference evidence="7 8" key="1">
    <citation type="submission" date="2016-10" db="EMBL/GenBank/DDBJ databases">
        <authorList>
            <person name="de Groot N.N."/>
        </authorList>
    </citation>
    <scope>NUCLEOTIDE SEQUENCE [LARGE SCALE GENOMIC DNA]</scope>
    <source>
        <strain evidence="7 8">DSM 24015</strain>
    </source>
</reference>
<accession>A0A1G6YGX8</accession>
<proteinExistence type="predicted"/>
<evidence type="ECO:0000259" key="6">
    <source>
        <dbReference type="PROSITE" id="PS51123"/>
    </source>
</evidence>
<evidence type="ECO:0000256" key="2">
    <source>
        <dbReference type="ARBA" id="ARBA00023136"/>
    </source>
</evidence>
<dbReference type="Proteomes" id="UP000198517">
    <property type="component" value="Unassembled WGS sequence"/>
</dbReference>
<evidence type="ECO:0000256" key="3">
    <source>
        <dbReference type="ARBA" id="ARBA00023237"/>
    </source>
</evidence>
<dbReference type="EMBL" id="FNAS01000001">
    <property type="protein sequence ID" value="SDD88796.1"/>
    <property type="molecule type" value="Genomic_DNA"/>
</dbReference>
<keyword evidence="3" id="KW-0998">Cell outer membrane</keyword>
<evidence type="ECO:0000256" key="5">
    <source>
        <dbReference type="SAM" id="SignalP"/>
    </source>
</evidence>
<dbReference type="PANTHER" id="PTHR30329:SF21">
    <property type="entry name" value="LIPOPROTEIN YIAD-RELATED"/>
    <property type="match status" value="1"/>
</dbReference>
<dbReference type="STRING" id="1071918.SAMN05421544_101133"/>
<feature type="chain" id="PRO_5011660597" evidence="5">
    <location>
        <begin position="26"/>
        <end position="232"/>
    </location>
</feature>
<keyword evidence="8" id="KW-1185">Reference proteome</keyword>
<dbReference type="Pfam" id="PF00691">
    <property type="entry name" value="OmpA"/>
    <property type="match status" value="1"/>
</dbReference>
<dbReference type="RefSeq" id="WP_092735579.1">
    <property type="nucleotide sequence ID" value="NZ_FNAS01000001.1"/>
</dbReference>
<protein>
    <submittedName>
        <fullName evidence="7">Outer membrane protein OmpA</fullName>
    </submittedName>
</protein>
<dbReference type="SUPFAM" id="SSF103088">
    <property type="entry name" value="OmpA-like"/>
    <property type="match status" value="1"/>
</dbReference>
<dbReference type="Pfam" id="PF13488">
    <property type="entry name" value="Gly-zipper_Omp"/>
    <property type="match status" value="1"/>
</dbReference>
<dbReference type="CDD" id="cd07185">
    <property type="entry name" value="OmpA_C-like"/>
    <property type="match status" value="1"/>
</dbReference>
<evidence type="ECO:0000313" key="8">
    <source>
        <dbReference type="Proteomes" id="UP000198517"/>
    </source>
</evidence>
<dbReference type="InterPro" id="IPR006665">
    <property type="entry name" value="OmpA-like"/>
</dbReference>
<keyword evidence="2 4" id="KW-0472">Membrane</keyword>
<dbReference type="GO" id="GO:0009279">
    <property type="term" value="C:cell outer membrane"/>
    <property type="evidence" value="ECO:0007669"/>
    <property type="project" value="UniProtKB-SubCell"/>
</dbReference>